<protein>
    <submittedName>
        <fullName evidence="1">Uncharacterized protein</fullName>
    </submittedName>
</protein>
<comment type="caution">
    <text evidence="1">The sequence shown here is derived from an EMBL/GenBank/DDBJ whole genome shotgun (WGS) entry which is preliminary data.</text>
</comment>
<name>A0A392Q1Q7_9FABA</name>
<dbReference type="EMBL" id="LXQA010104252">
    <property type="protein sequence ID" value="MCI17175.1"/>
    <property type="molecule type" value="Genomic_DNA"/>
</dbReference>
<dbReference type="Proteomes" id="UP000265520">
    <property type="component" value="Unassembled WGS sequence"/>
</dbReference>
<evidence type="ECO:0000313" key="2">
    <source>
        <dbReference type="Proteomes" id="UP000265520"/>
    </source>
</evidence>
<organism evidence="1 2">
    <name type="scientific">Trifolium medium</name>
    <dbReference type="NCBI Taxonomy" id="97028"/>
    <lineage>
        <taxon>Eukaryota</taxon>
        <taxon>Viridiplantae</taxon>
        <taxon>Streptophyta</taxon>
        <taxon>Embryophyta</taxon>
        <taxon>Tracheophyta</taxon>
        <taxon>Spermatophyta</taxon>
        <taxon>Magnoliopsida</taxon>
        <taxon>eudicotyledons</taxon>
        <taxon>Gunneridae</taxon>
        <taxon>Pentapetalae</taxon>
        <taxon>rosids</taxon>
        <taxon>fabids</taxon>
        <taxon>Fabales</taxon>
        <taxon>Fabaceae</taxon>
        <taxon>Papilionoideae</taxon>
        <taxon>50 kb inversion clade</taxon>
        <taxon>NPAAA clade</taxon>
        <taxon>Hologalegina</taxon>
        <taxon>IRL clade</taxon>
        <taxon>Trifolieae</taxon>
        <taxon>Trifolium</taxon>
    </lineage>
</organism>
<proteinExistence type="predicted"/>
<dbReference type="AlphaFoldDB" id="A0A392Q1Q7"/>
<evidence type="ECO:0000313" key="1">
    <source>
        <dbReference type="EMBL" id="MCI17175.1"/>
    </source>
</evidence>
<accession>A0A392Q1Q7</accession>
<keyword evidence="2" id="KW-1185">Reference proteome</keyword>
<sequence>MSRSLVWRGALLKQAVEEEPLEVARCAGGFGAARQYKIQAEMVVTDTCASRRTDGAARKHGKLCRFLHSLREISFTISFSLISYSSTPHPRKLSSSTPFHNLKSYSTLNITQKSLSIDSIHPITL</sequence>
<reference evidence="1 2" key="1">
    <citation type="journal article" date="2018" name="Front. Plant Sci.">
        <title>Red Clover (Trifolium pratense) and Zigzag Clover (T. medium) - A Picture of Genomic Similarities and Differences.</title>
        <authorList>
            <person name="Dluhosova J."/>
            <person name="Istvanek J."/>
            <person name="Nedelnik J."/>
            <person name="Repkova J."/>
        </authorList>
    </citation>
    <scope>NUCLEOTIDE SEQUENCE [LARGE SCALE GENOMIC DNA]</scope>
    <source>
        <strain evidence="2">cv. 10/8</strain>
        <tissue evidence="1">Leaf</tissue>
    </source>
</reference>